<dbReference type="RefSeq" id="WP_093980169.1">
    <property type="nucleotide sequence ID" value="NZ_CP022515.1"/>
</dbReference>
<organism evidence="4 5">
    <name type="scientific">Arenibacter algicola</name>
    <dbReference type="NCBI Taxonomy" id="616991"/>
    <lineage>
        <taxon>Bacteria</taxon>
        <taxon>Pseudomonadati</taxon>
        <taxon>Bacteroidota</taxon>
        <taxon>Flavobacteriia</taxon>
        <taxon>Flavobacteriales</taxon>
        <taxon>Flavobacteriaceae</taxon>
        <taxon>Arenibacter</taxon>
    </lineage>
</organism>
<proteinExistence type="inferred from homology"/>
<evidence type="ECO:0000313" key="4">
    <source>
        <dbReference type="EMBL" id="ASO08010.1"/>
    </source>
</evidence>
<dbReference type="Gene3D" id="3.40.50.720">
    <property type="entry name" value="NAD(P)-binding Rossmann-like Domain"/>
    <property type="match status" value="1"/>
</dbReference>
<evidence type="ECO:0000313" key="5">
    <source>
        <dbReference type="Proteomes" id="UP000204551"/>
    </source>
</evidence>
<dbReference type="PANTHER" id="PTHR43976:SF16">
    <property type="entry name" value="SHORT-CHAIN DEHYDROGENASE_REDUCTASE FAMILY PROTEIN"/>
    <property type="match status" value="1"/>
</dbReference>
<name>A0A221V388_9FLAO</name>
<dbReference type="InterPro" id="IPR020904">
    <property type="entry name" value="Sc_DH/Rdtase_CS"/>
</dbReference>
<dbReference type="eggNOG" id="COG1028">
    <property type="taxonomic scope" value="Bacteria"/>
</dbReference>
<dbReference type="EC" id="1.1.1.163" evidence="4"/>
<dbReference type="PANTHER" id="PTHR43976">
    <property type="entry name" value="SHORT CHAIN DEHYDROGENASE"/>
    <property type="match status" value="1"/>
</dbReference>
<evidence type="ECO:0000256" key="1">
    <source>
        <dbReference type="ARBA" id="ARBA00006484"/>
    </source>
</evidence>
<reference evidence="4 5" key="1">
    <citation type="submission" date="2017-07" db="EMBL/GenBank/DDBJ databases">
        <title>Genome Sequence of Arenibacter algicola Strain SMS7 Isolated from a culture of the Diatom Skeletonema marinoi.</title>
        <authorList>
            <person name="Topel M."/>
            <person name="Pinder M.I.M."/>
            <person name="Johansson O.N."/>
            <person name="Kourtchenko O."/>
            <person name="Godhe A."/>
            <person name="Clarke A.K."/>
        </authorList>
    </citation>
    <scope>NUCLEOTIDE SEQUENCE [LARGE SCALE GENOMIC DNA]</scope>
    <source>
        <strain evidence="4 5">SMS7</strain>
    </source>
</reference>
<dbReference type="InterPro" id="IPR002347">
    <property type="entry name" value="SDR_fam"/>
</dbReference>
<dbReference type="Pfam" id="PF00106">
    <property type="entry name" value="adh_short"/>
    <property type="match status" value="1"/>
</dbReference>
<evidence type="ECO:0000256" key="2">
    <source>
        <dbReference type="ARBA" id="ARBA00023002"/>
    </source>
</evidence>
<protein>
    <submittedName>
        <fullName evidence="4">Cyclopentanol dehydrogenase</fullName>
        <ecNumber evidence="4">1.1.1.163</ecNumber>
    </submittedName>
</protein>
<dbReference type="InterPro" id="IPR036291">
    <property type="entry name" value="NAD(P)-bd_dom_sf"/>
</dbReference>
<accession>A0A221V388</accession>
<keyword evidence="2 4" id="KW-0560">Oxidoreductase</keyword>
<dbReference type="Proteomes" id="UP000204551">
    <property type="component" value="Chromosome"/>
</dbReference>
<dbReference type="PRINTS" id="PR00081">
    <property type="entry name" value="GDHRDH"/>
</dbReference>
<dbReference type="STRING" id="616991.GCA_000733925_02802"/>
<dbReference type="AlphaFoldDB" id="A0A221V388"/>
<sequence>MEHRVVLVTGGSSGIGKSIGIYLKSKGFKVYGTTRKVANHPKFTDFELLELDVRNPESIGNAISELMAKEGRLDVLVNNAGIGITGPIEETPHAEILKAFDTNFNGPLHMSKAVLPHMRRQEKGLIINITSIAGYMGLPYRGLYSASKGALELVTEALRMEVKGFGVNITNLAPGDFATNIASGRYHAPILEDSPYKESYGSTLKMMNEHVDSGKDPILVAHMVFKIINTKNPKVHYKVGEFMQKFSLFLKKILPDKVYEKLLMNHYKL</sequence>
<dbReference type="KEGG" id="aalg:AREALGSMS7_04614"/>
<dbReference type="GO" id="GO:0055041">
    <property type="term" value="F:cyclopentanol dehydrogenase activity"/>
    <property type="evidence" value="ECO:0007669"/>
    <property type="project" value="UniProtKB-EC"/>
</dbReference>
<comment type="similarity">
    <text evidence="1 3">Belongs to the short-chain dehydrogenases/reductases (SDR) family.</text>
</comment>
<dbReference type="SUPFAM" id="SSF51735">
    <property type="entry name" value="NAD(P)-binding Rossmann-fold domains"/>
    <property type="match status" value="1"/>
</dbReference>
<dbReference type="PRINTS" id="PR00080">
    <property type="entry name" value="SDRFAMILY"/>
</dbReference>
<dbReference type="EMBL" id="CP022515">
    <property type="protein sequence ID" value="ASO08010.1"/>
    <property type="molecule type" value="Genomic_DNA"/>
</dbReference>
<gene>
    <name evidence="4" type="ORF">AREALGSMS7_04614</name>
</gene>
<dbReference type="PROSITE" id="PS00061">
    <property type="entry name" value="ADH_SHORT"/>
    <property type="match status" value="1"/>
</dbReference>
<dbReference type="CDD" id="cd05374">
    <property type="entry name" value="17beta-HSD-like_SDR_c"/>
    <property type="match status" value="1"/>
</dbReference>
<evidence type="ECO:0000256" key="3">
    <source>
        <dbReference type="RuleBase" id="RU000363"/>
    </source>
</evidence>
<dbReference type="InterPro" id="IPR051911">
    <property type="entry name" value="SDR_oxidoreductase"/>
</dbReference>